<proteinExistence type="predicted"/>
<name>A0A7C8RJR1_ORBOL</name>
<feature type="region of interest" description="Disordered" evidence="1">
    <location>
        <begin position="304"/>
        <end position="323"/>
    </location>
</feature>
<dbReference type="OrthoDB" id="5319261at2759"/>
<dbReference type="AlphaFoldDB" id="A0A7C8RJR1"/>
<evidence type="ECO:0000256" key="1">
    <source>
        <dbReference type="SAM" id="MobiDB-lite"/>
    </source>
</evidence>
<reference evidence="2 3" key="1">
    <citation type="submission" date="2020-01" db="EMBL/GenBank/DDBJ databases">
        <authorList>
            <person name="Palmer J.M."/>
        </authorList>
    </citation>
    <scope>NUCLEOTIDE SEQUENCE [LARGE SCALE GENOMIC DNA]</scope>
    <source>
        <strain evidence="2 3">TWF970</strain>
    </source>
</reference>
<feature type="region of interest" description="Disordered" evidence="1">
    <location>
        <begin position="334"/>
        <end position="370"/>
    </location>
</feature>
<sequence>MDMPIGGGLPFPLDMMQGYRGIRSLSTIYIDPLWPEILHQIFETICPLKSQSQSSKNSELRDLWYTCRSVCKTWKTIIETPLLINPSIAKQKLIVSTFRGGLFATVDDDVFYCALGTDWIQQKIIREVEEQKLTPPSPTRRFGLRCHTEFRLLWRSSSVLQMYASTPVVKDVRIRSFIREVEVTQRKQFLQTKGFNIPGAKIIREWDGWHLNAPGGVMIDMMVGFVALAVEIDVLMQNASERESIGTPRPRFLDLEFLHIDFGTARALGVRRFEIPMVQGQLVSGGNEMSDLWRNLLEVVNAGSSSSPYASGDDGGGEGGKDFEEVFEKLKSDWRVGREDEQEQQVEEDDDDDERVDKYRGRKKGQGHRR</sequence>
<gene>
    <name evidence="2" type="ORF">TWF970_001230</name>
</gene>
<comment type="caution">
    <text evidence="2">The sequence shown here is derived from an EMBL/GenBank/DDBJ whole genome shotgun (WGS) entry which is preliminary data.</text>
</comment>
<feature type="compositionally biased region" description="Basic residues" evidence="1">
    <location>
        <begin position="360"/>
        <end position="370"/>
    </location>
</feature>
<protein>
    <recommendedName>
        <fullName evidence="4">F-box domain-containing protein</fullName>
    </recommendedName>
</protein>
<evidence type="ECO:0000313" key="2">
    <source>
        <dbReference type="EMBL" id="KAF3283251.1"/>
    </source>
</evidence>
<organism evidence="2 3">
    <name type="scientific">Orbilia oligospora</name>
    <name type="common">Nematode-trapping fungus</name>
    <name type="synonym">Arthrobotrys oligospora</name>
    <dbReference type="NCBI Taxonomy" id="2813651"/>
    <lineage>
        <taxon>Eukaryota</taxon>
        <taxon>Fungi</taxon>
        <taxon>Dikarya</taxon>
        <taxon>Ascomycota</taxon>
        <taxon>Pezizomycotina</taxon>
        <taxon>Orbiliomycetes</taxon>
        <taxon>Orbiliales</taxon>
        <taxon>Orbiliaceae</taxon>
        <taxon>Orbilia</taxon>
    </lineage>
</organism>
<accession>A0A7C8RJR1</accession>
<dbReference type="Proteomes" id="UP000474640">
    <property type="component" value="Unassembled WGS sequence"/>
</dbReference>
<evidence type="ECO:0000313" key="3">
    <source>
        <dbReference type="Proteomes" id="UP000474640"/>
    </source>
</evidence>
<evidence type="ECO:0008006" key="4">
    <source>
        <dbReference type="Google" id="ProtNLM"/>
    </source>
</evidence>
<feature type="compositionally biased region" description="Acidic residues" evidence="1">
    <location>
        <begin position="340"/>
        <end position="354"/>
    </location>
</feature>
<dbReference type="EMBL" id="JAABOJ010000011">
    <property type="protein sequence ID" value="KAF3283251.1"/>
    <property type="molecule type" value="Genomic_DNA"/>
</dbReference>